<feature type="binding site" evidence="1">
    <location>
        <position position="259"/>
    </location>
    <ligand>
        <name>Mg(2+)</name>
        <dbReference type="ChEBI" id="CHEBI:18420"/>
        <label>1</label>
    </ligand>
</feature>
<feature type="binding site" evidence="1">
    <location>
        <position position="54"/>
    </location>
    <ligand>
        <name>Mg(2+)</name>
        <dbReference type="ChEBI" id="CHEBI:18420"/>
        <label>1</label>
    </ligand>
</feature>
<feature type="binding site" evidence="1">
    <location>
        <position position="53"/>
    </location>
    <ligand>
        <name>Mg(2+)</name>
        <dbReference type="ChEBI" id="CHEBI:18420"/>
        <label>1</label>
    </ligand>
</feature>
<evidence type="ECO:0000313" key="2">
    <source>
        <dbReference type="EMBL" id="GIJ47183.1"/>
    </source>
</evidence>
<name>A0A8J3YP24_9ACTN</name>
<organism evidence="2 3">
    <name type="scientific">Virgisporangium aliadipatigenens</name>
    <dbReference type="NCBI Taxonomy" id="741659"/>
    <lineage>
        <taxon>Bacteria</taxon>
        <taxon>Bacillati</taxon>
        <taxon>Actinomycetota</taxon>
        <taxon>Actinomycetes</taxon>
        <taxon>Micromonosporales</taxon>
        <taxon>Micromonosporaceae</taxon>
        <taxon>Virgisporangium</taxon>
    </lineage>
</organism>
<keyword evidence="1" id="KW-0460">Magnesium</keyword>
<feature type="binding site" evidence="1">
    <location>
        <position position="257"/>
    </location>
    <ligand>
        <name>Mg(2+)</name>
        <dbReference type="ChEBI" id="CHEBI:18420"/>
        <label>1</label>
    </ligand>
</feature>
<dbReference type="InterPro" id="IPR050792">
    <property type="entry name" value="ADP-ribosylglycohydrolase"/>
</dbReference>
<evidence type="ECO:0000313" key="3">
    <source>
        <dbReference type="Proteomes" id="UP000619260"/>
    </source>
</evidence>
<dbReference type="GO" id="GO:0046872">
    <property type="term" value="F:metal ion binding"/>
    <property type="evidence" value="ECO:0007669"/>
    <property type="project" value="UniProtKB-KW"/>
</dbReference>
<dbReference type="Proteomes" id="UP000619260">
    <property type="component" value="Unassembled WGS sequence"/>
</dbReference>
<gene>
    <name evidence="2" type="ORF">Val02_40690</name>
</gene>
<feature type="binding site" evidence="1">
    <location>
        <position position="55"/>
    </location>
    <ligand>
        <name>Mg(2+)</name>
        <dbReference type="ChEBI" id="CHEBI:18420"/>
        <label>1</label>
    </ligand>
</feature>
<dbReference type="PANTHER" id="PTHR16222:SF12">
    <property type="entry name" value="ADP-RIBOSYLGLYCOHYDROLASE-RELATED"/>
    <property type="match status" value="1"/>
</dbReference>
<dbReference type="EMBL" id="BOPF01000014">
    <property type="protein sequence ID" value="GIJ47183.1"/>
    <property type="molecule type" value="Genomic_DNA"/>
</dbReference>
<reference evidence="2" key="1">
    <citation type="submission" date="2021-01" db="EMBL/GenBank/DDBJ databases">
        <title>Whole genome shotgun sequence of Virgisporangium aliadipatigenens NBRC 105644.</title>
        <authorList>
            <person name="Komaki H."/>
            <person name="Tamura T."/>
        </authorList>
    </citation>
    <scope>NUCLEOTIDE SEQUENCE</scope>
    <source>
        <strain evidence="2">NBRC 105644</strain>
    </source>
</reference>
<dbReference type="GO" id="GO:0016787">
    <property type="term" value="F:hydrolase activity"/>
    <property type="evidence" value="ECO:0007669"/>
    <property type="project" value="UniProtKB-KW"/>
</dbReference>
<evidence type="ECO:0000256" key="1">
    <source>
        <dbReference type="PIRSR" id="PIRSR605502-1"/>
    </source>
</evidence>
<proteinExistence type="predicted"/>
<keyword evidence="2" id="KW-0378">Hydrolase</keyword>
<dbReference type="PANTHER" id="PTHR16222">
    <property type="entry name" value="ADP-RIBOSYLGLYCOHYDROLASE"/>
    <property type="match status" value="1"/>
</dbReference>
<keyword evidence="1" id="KW-0479">Metal-binding</keyword>
<keyword evidence="3" id="KW-1185">Reference proteome</keyword>
<dbReference type="RefSeq" id="WP_203900704.1">
    <property type="nucleotide sequence ID" value="NZ_BOPF01000014.1"/>
</dbReference>
<accession>A0A8J3YP24</accession>
<dbReference type="AlphaFoldDB" id="A0A8J3YP24"/>
<dbReference type="InterPro" id="IPR036705">
    <property type="entry name" value="Ribosyl_crysJ1_sf"/>
</dbReference>
<dbReference type="SUPFAM" id="SSF101478">
    <property type="entry name" value="ADP-ribosylglycohydrolase"/>
    <property type="match status" value="1"/>
</dbReference>
<sequence>MLDASREIRSARAWHALIGLSIGDAYGSLYFGSGSQPGDYQNHPAPPPPWPWTDDTEMACSVVASLFAYDGIDQDALAIDFAERCEPFRGYGPGAVQLLHRIRDGGNWRKLAAAAYGGQGSCGNGAAVRVPPIGAYFADMPARAAAEAARSAVVTHTHPEAVAGAIAVAVATAHAVRGTQDLLGAVAAALPPGEVRAGVLRAHRLGTGVSVSEAAAALGNGSRFTCQDTVPFCLWVATRHADDFVAALDACMRAGGDTDTTGAVVGGIVGAALEAHDVPPEWLEAREPLPTWLAPPTTAVAQA</sequence>
<comment type="caution">
    <text evidence="2">The sequence shown here is derived from an EMBL/GenBank/DDBJ whole genome shotgun (WGS) entry which is preliminary data.</text>
</comment>
<comment type="cofactor">
    <cofactor evidence="1">
        <name>Mg(2+)</name>
        <dbReference type="ChEBI" id="CHEBI:18420"/>
    </cofactor>
    <text evidence="1">Binds 2 magnesium ions per subunit.</text>
</comment>
<dbReference type="Gene3D" id="1.10.4080.10">
    <property type="entry name" value="ADP-ribosylation/Crystallin J1"/>
    <property type="match status" value="1"/>
</dbReference>
<dbReference type="Pfam" id="PF03747">
    <property type="entry name" value="ADP_ribosyl_GH"/>
    <property type="match status" value="1"/>
</dbReference>
<feature type="binding site" evidence="1">
    <location>
        <position position="260"/>
    </location>
    <ligand>
        <name>Mg(2+)</name>
        <dbReference type="ChEBI" id="CHEBI:18420"/>
        <label>1</label>
    </ligand>
</feature>
<protein>
    <submittedName>
        <fullName evidence="2">Hydrolase</fullName>
    </submittedName>
</protein>
<dbReference type="InterPro" id="IPR005502">
    <property type="entry name" value="Ribosyl_crysJ1"/>
</dbReference>